<protein>
    <submittedName>
        <fullName evidence="2">Uncharacterized protein</fullName>
    </submittedName>
</protein>
<gene>
    <name evidence="2" type="ORF">BDD21_0971</name>
</gene>
<evidence type="ECO:0000256" key="1">
    <source>
        <dbReference type="SAM" id="MobiDB-lite"/>
    </source>
</evidence>
<feature type="region of interest" description="Disordered" evidence="1">
    <location>
        <begin position="293"/>
        <end position="321"/>
    </location>
</feature>
<dbReference type="EMBL" id="RBXL01000001">
    <property type="protein sequence ID" value="RKT43621.1"/>
    <property type="molecule type" value="Genomic_DNA"/>
</dbReference>
<reference evidence="2 3" key="1">
    <citation type="submission" date="2018-10" db="EMBL/GenBank/DDBJ databases">
        <title>Genomic Encyclopedia of Archaeal and Bacterial Type Strains, Phase II (KMG-II): from individual species to whole genera.</title>
        <authorList>
            <person name="Goeker M."/>
        </authorList>
    </citation>
    <scope>NUCLEOTIDE SEQUENCE [LARGE SCALE GENOMIC DNA]</scope>
    <source>
        <strain evidence="2 3">DSM 235</strain>
    </source>
</reference>
<name>A0A495V2G5_9GAMM</name>
<accession>A0A495V2G5</accession>
<evidence type="ECO:0000313" key="2">
    <source>
        <dbReference type="EMBL" id="RKT43621.1"/>
    </source>
</evidence>
<dbReference type="RefSeq" id="WP_120796166.1">
    <property type="nucleotide sequence ID" value="NZ_RBXL01000001.1"/>
</dbReference>
<evidence type="ECO:0000313" key="3">
    <source>
        <dbReference type="Proteomes" id="UP000274556"/>
    </source>
</evidence>
<keyword evidence="3" id="KW-1185">Reference proteome</keyword>
<comment type="caution">
    <text evidence="2">The sequence shown here is derived from an EMBL/GenBank/DDBJ whole genome shotgun (WGS) entry which is preliminary data.</text>
</comment>
<dbReference type="AlphaFoldDB" id="A0A495V2G5"/>
<dbReference type="Proteomes" id="UP000274556">
    <property type="component" value="Unassembled WGS sequence"/>
</dbReference>
<dbReference type="OrthoDB" id="9342772at2"/>
<feature type="region of interest" description="Disordered" evidence="1">
    <location>
        <begin position="56"/>
        <end position="101"/>
    </location>
</feature>
<organism evidence="2 3">
    <name type="scientific">Thiocapsa rosea</name>
    <dbReference type="NCBI Taxonomy" id="69360"/>
    <lineage>
        <taxon>Bacteria</taxon>
        <taxon>Pseudomonadati</taxon>
        <taxon>Pseudomonadota</taxon>
        <taxon>Gammaproteobacteria</taxon>
        <taxon>Chromatiales</taxon>
        <taxon>Chromatiaceae</taxon>
        <taxon>Thiocapsa</taxon>
    </lineage>
</organism>
<sequence length="321" mass="34605">MDFFTRFKWAVPTAFADTLSICQFIEGDVLHEHKDAYLKGRYGKTLQVKYPAYGSRQTAAGSDGPTDVPMSLVPDEGTSNDEGVSSDVNRPAQAPRSAGGGLFESNWRSEVRVVLYDRLSPISVGQIRTTQGRLYTALWKGDLAVLREEYDHPDPPMPIRLVTKRLARTHAVAAAIAREFGSAEASAEEASAPHPPVFVMVQDAANAVSREKHRNVSQALGGYLLGEPRVMEPQDAGLADWDRIAPTTHIAFFVLDPSLTSEEISEIIKGAVYAGNAGKFRLAAHGVVFDGAESPGSDAQSALDARRGLIGPDGGPDTSRE</sequence>
<proteinExistence type="predicted"/>